<dbReference type="KEGG" id="crw:CROST_009020"/>
<dbReference type="InterPro" id="IPR010610">
    <property type="entry name" value="EryCIII-like_C"/>
</dbReference>
<dbReference type="Gene3D" id="3.40.50.2000">
    <property type="entry name" value="Glycogen Phosphorylase B"/>
    <property type="match status" value="2"/>
</dbReference>
<proteinExistence type="predicted"/>
<name>A0A1S8L9D2_9CLOT</name>
<dbReference type="Proteomes" id="UP000190951">
    <property type="component" value="Chromosome"/>
</dbReference>
<evidence type="ECO:0000313" key="4">
    <source>
        <dbReference type="Proteomes" id="UP000190951"/>
    </source>
</evidence>
<dbReference type="RefSeq" id="WP_077834571.1">
    <property type="nucleotide sequence ID" value="NZ_CP096983.1"/>
</dbReference>
<dbReference type="PANTHER" id="PTHR48050">
    <property type="entry name" value="STEROL 3-BETA-GLUCOSYLTRANSFERASE"/>
    <property type="match status" value="1"/>
</dbReference>
<feature type="domain" description="Glycosyltransferase family 28 N-terminal" evidence="1">
    <location>
        <begin position="2"/>
        <end position="71"/>
    </location>
</feature>
<keyword evidence="3" id="KW-0808">Transferase</keyword>
<evidence type="ECO:0000313" key="3">
    <source>
        <dbReference type="EMBL" id="URZ10194.1"/>
    </source>
</evidence>
<dbReference type="EMBL" id="CP096983">
    <property type="protein sequence ID" value="URZ10194.1"/>
    <property type="molecule type" value="Genomic_DNA"/>
</dbReference>
<keyword evidence="4" id="KW-1185">Reference proteome</keyword>
<dbReference type="GO" id="GO:0033072">
    <property type="term" value="P:vancomycin biosynthetic process"/>
    <property type="evidence" value="ECO:0007669"/>
    <property type="project" value="UniProtKB-ARBA"/>
</dbReference>
<dbReference type="GO" id="GO:0005975">
    <property type="term" value="P:carbohydrate metabolic process"/>
    <property type="evidence" value="ECO:0007669"/>
    <property type="project" value="InterPro"/>
</dbReference>
<dbReference type="GO" id="GO:0008194">
    <property type="term" value="F:UDP-glycosyltransferase activity"/>
    <property type="evidence" value="ECO:0007669"/>
    <property type="project" value="InterPro"/>
</dbReference>
<dbReference type="Pfam" id="PF03033">
    <property type="entry name" value="Glyco_transf_28"/>
    <property type="match status" value="1"/>
</dbReference>
<sequence length="415" mass="46006">MITILCSGSRGDFQPYIALAQQLKKLGKNVRITASKSFEKFIKSYGIDVYPISADIETLKVDPKLLTDAGSSDNPLKMLLTFNKMKEYGIYMVNDFYSACEGSELIIYHPGCTIGYFAAQKFGIPSVLASPFPMHKTKKYLSMVMYGKSPSNALTKKLSYAMIQGMLWMASKSSVKGYWKKNFGDKPNNFGSPFERHTYKKHFAIVSCSNFVFKRPEDWNENIHQYGYWFVEEPYEYTPADELEAFLNAGDKPIYIGFGSMTSIGKHEGLAEIAVEAIVKSGKRGIICGMGKPKNLPKNIIAINNIPHSWLFERVSAVCHHGGAGTTAAGFKAGIPSIIVPFSNDQFAWAHRSYDLGVGSKPIYKKDLSSDKLADAMKFALTNEIAANAKKLGKKIKTENGATKCAKIIVSCLEE</sequence>
<dbReference type="STRING" id="84029.CROST_16070"/>
<dbReference type="AlphaFoldDB" id="A0A1S8L9D2"/>
<dbReference type="CDD" id="cd03784">
    <property type="entry name" value="GT1_Gtf-like"/>
    <property type="match status" value="1"/>
</dbReference>
<evidence type="ECO:0000259" key="2">
    <source>
        <dbReference type="Pfam" id="PF06722"/>
    </source>
</evidence>
<gene>
    <name evidence="3" type="primary">tylN</name>
    <name evidence="3" type="ORF">CROST_009020</name>
</gene>
<dbReference type="PANTHER" id="PTHR48050:SF13">
    <property type="entry name" value="STEROL 3-BETA-GLUCOSYLTRANSFERASE UGT80A2"/>
    <property type="match status" value="1"/>
</dbReference>
<dbReference type="InterPro" id="IPR050426">
    <property type="entry name" value="Glycosyltransferase_28"/>
</dbReference>
<protein>
    <submittedName>
        <fullName evidence="3">O-mycaminosyltylonolide 6-deoxyallosyltransferase</fullName>
        <ecNumber evidence="3">2.4.1.317</ecNumber>
    </submittedName>
</protein>
<dbReference type="GO" id="GO:0016758">
    <property type="term" value="F:hexosyltransferase activity"/>
    <property type="evidence" value="ECO:0007669"/>
    <property type="project" value="InterPro"/>
</dbReference>
<accession>A0A1S8L9D2</accession>
<dbReference type="FunFam" id="3.40.50.2000:FF:000009">
    <property type="entry name" value="Sterol 3-beta-glucosyltransferase UGT80A2"/>
    <property type="match status" value="1"/>
</dbReference>
<evidence type="ECO:0000259" key="1">
    <source>
        <dbReference type="Pfam" id="PF03033"/>
    </source>
</evidence>
<dbReference type="Pfam" id="PF06722">
    <property type="entry name" value="EryCIII-like_C"/>
    <property type="match status" value="1"/>
</dbReference>
<organism evidence="3 4">
    <name type="scientific">Clostridium felsineum</name>
    <dbReference type="NCBI Taxonomy" id="36839"/>
    <lineage>
        <taxon>Bacteria</taxon>
        <taxon>Bacillati</taxon>
        <taxon>Bacillota</taxon>
        <taxon>Clostridia</taxon>
        <taxon>Eubacteriales</taxon>
        <taxon>Clostridiaceae</taxon>
        <taxon>Clostridium</taxon>
    </lineage>
</organism>
<dbReference type="SUPFAM" id="SSF53756">
    <property type="entry name" value="UDP-Glycosyltransferase/glycogen phosphorylase"/>
    <property type="match status" value="1"/>
</dbReference>
<dbReference type="EC" id="2.4.1.317" evidence="3"/>
<reference evidence="3 4" key="1">
    <citation type="submission" date="2022-04" db="EMBL/GenBank/DDBJ databases">
        <title>Genome sequence of C. roseum typestrain.</title>
        <authorList>
            <person name="Poehlein A."/>
            <person name="Schoch T."/>
            <person name="Duerre P."/>
            <person name="Daniel R."/>
        </authorList>
    </citation>
    <scope>NUCLEOTIDE SEQUENCE [LARGE SCALE GENOMIC DNA]</scope>
    <source>
        <strain evidence="3 4">DSM 7320</strain>
    </source>
</reference>
<keyword evidence="3" id="KW-0328">Glycosyltransferase</keyword>
<dbReference type="InterPro" id="IPR002213">
    <property type="entry name" value="UDP_glucos_trans"/>
</dbReference>
<feature type="domain" description="Erythromycin biosynthesis protein CIII-like C-terminal" evidence="2">
    <location>
        <begin position="294"/>
        <end position="410"/>
    </location>
</feature>
<dbReference type="InterPro" id="IPR004276">
    <property type="entry name" value="GlycoTrans_28_N"/>
</dbReference>